<comment type="subcellular location">
    <subcellularLocation>
        <location evidence="1">Nucleus</location>
    </subcellularLocation>
</comment>
<name>A0A2S0UT60_9POAL</name>
<dbReference type="InterPro" id="IPR044817">
    <property type="entry name" value="SBP-like"/>
</dbReference>
<feature type="compositionally biased region" description="Basic residues" evidence="10">
    <location>
        <begin position="130"/>
        <end position="141"/>
    </location>
</feature>
<organism evidence="12">
    <name type="scientific">Aechmea fasciata</name>
    <dbReference type="NCBI Taxonomy" id="326768"/>
    <lineage>
        <taxon>Eukaryota</taxon>
        <taxon>Viridiplantae</taxon>
        <taxon>Streptophyta</taxon>
        <taxon>Embryophyta</taxon>
        <taxon>Tracheophyta</taxon>
        <taxon>Spermatophyta</taxon>
        <taxon>Magnoliopsida</taxon>
        <taxon>Liliopsida</taxon>
        <taxon>Poales</taxon>
        <taxon>Bromeliaceae</taxon>
        <taxon>Bromelioideae</taxon>
        <taxon>Aechmea</taxon>
    </lineage>
</organism>
<dbReference type="PANTHER" id="PTHR31251:SF226">
    <property type="entry name" value="SQUAMOSA PROMOTER-BINDING-LIKE PROTEIN 6"/>
    <property type="match status" value="1"/>
</dbReference>
<evidence type="ECO:0000256" key="1">
    <source>
        <dbReference type="ARBA" id="ARBA00004123"/>
    </source>
</evidence>
<feature type="region of interest" description="Disordered" evidence="10">
    <location>
        <begin position="323"/>
        <end position="349"/>
    </location>
</feature>
<feature type="compositionally biased region" description="Basic and acidic residues" evidence="10">
    <location>
        <begin position="333"/>
        <end position="342"/>
    </location>
</feature>
<keyword evidence="5" id="KW-0805">Transcription regulation</keyword>
<gene>
    <name evidence="12" type="primary">SPL14</name>
</gene>
<evidence type="ECO:0000256" key="6">
    <source>
        <dbReference type="ARBA" id="ARBA00023125"/>
    </source>
</evidence>
<evidence type="ECO:0000256" key="4">
    <source>
        <dbReference type="ARBA" id="ARBA00022833"/>
    </source>
</evidence>
<evidence type="ECO:0000313" key="12">
    <source>
        <dbReference type="EMBL" id="AWB51013.1"/>
    </source>
</evidence>
<dbReference type="FunFam" id="4.10.1100.10:FF:000001">
    <property type="entry name" value="Squamosa promoter-binding-like protein 14"/>
    <property type="match status" value="1"/>
</dbReference>
<accession>A0A2S0UT60</accession>
<dbReference type="GO" id="GO:0003677">
    <property type="term" value="F:DNA binding"/>
    <property type="evidence" value="ECO:0007669"/>
    <property type="project" value="UniProtKB-KW"/>
</dbReference>
<dbReference type="GO" id="GO:0008270">
    <property type="term" value="F:zinc ion binding"/>
    <property type="evidence" value="ECO:0007669"/>
    <property type="project" value="UniProtKB-KW"/>
</dbReference>
<keyword evidence="7" id="KW-0804">Transcription</keyword>
<protein>
    <submittedName>
        <fullName evidence="12">SPL14</fullName>
    </submittedName>
</protein>
<evidence type="ECO:0000256" key="8">
    <source>
        <dbReference type="ARBA" id="ARBA00023242"/>
    </source>
</evidence>
<dbReference type="Gene3D" id="4.10.1100.10">
    <property type="entry name" value="Transcription factor, SBP-box domain"/>
    <property type="match status" value="1"/>
</dbReference>
<feature type="domain" description="SBP-type" evidence="11">
    <location>
        <begin position="64"/>
        <end position="141"/>
    </location>
</feature>
<dbReference type="AlphaFoldDB" id="A0A2S0UT60"/>
<evidence type="ECO:0000256" key="2">
    <source>
        <dbReference type="ARBA" id="ARBA00022723"/>
    </source>
</evidence>
<evidence type="ECO:0000259" key="11">
    <source>
        <dbReference type="PROSITE" id="PS51141"/>
    </source>
</evidence>
<sequence length="349" mass="37532">MEKGSGSVGPSGPDSLNGLKFGKKIYFEDGGGGGGGESSSSSSSSSATSSSIGAKKGKGAAQGTPRCQVEGCHVDLTGAKAYYCRHKVCAMHSKAPRVVVVGLEQRFCQQCSRFHQLPEFDQGKRSCRRRLAGHNERRRKPPVPLSSRYGRLPPSFHEDPSRFRSFIMDFSNYPRLPSTTSNARDVWPTVSRAGDRFASAAPNPWPLDYHRTAGSHGNFFSPTELPLHECFSGVATDSSCALSLLSTQPWGNHTTSNRTPVMPHSHVPQSVGPGNFTNSSWGYRGHVERPSSHEMPNEMGIGILPGAAGAGNDQFTGELELDLQGNGPNPDHGSSRGFDHSGHGMHWSL</sequence>
<keyword evidence="3 9" id="KW-0863">Zinc-finger</keyword>
<feature type="compositionally biased region" description="Low complexity" evidence="10">
    <location>
        <begin position="38"/>
        <end position="63"/>
    </location>
</feature>
<evidence type="ECO:0000256" key="7">
    <source>
        <dbReference type="ARBA" id="ARBA00023163"/>
    </source>
</evidence>
<dbReference type="Pfam" id="PF03110">
    <property type="entry name" value="SBP"/>
    <property type="match status" value="1"/>
</dbReference>
<dbReference type="InterPro" id="IPR036893">
    <property type="entry name" value="SBP_sf"/>
</dbReference>
<feature type="region of interest" description="Disordered" evidence="10">
    <location>
        <begin position="130"/>
        <end position="156"/>
    </location>
</feature>
<keyword evidence="2" id="KW-0479">Metal-binding</keyword>
<proteinExistence type="predicted"/>
<reference evidence="12" key="1">
    <citation type="submission" date="2017-05" db="EMBL/GenBank/DDBJ databases">
        <title>Overexpression of AfSPL14, an SQUAMOSA PROMOTER BINDING PROTEIN-LIKE (SPL) gene in Aechmea fasciata, accelarates flowering and changes plant architecture in Arabidopsis.</title>
        <authorList>
            <person name="Lei M."/>
            <person name="Li Z."/>
            <person name="Wang J."/>
            <person name="Xu L."/>
        </authorList>
    </citation>
    <scope>NUCLEOTIDE SEQUENCE</scope>
</reference>
<dbReference type="InterPro" id="IPR004333">
    <property type="entry name" value="SBP_dom"/>
</dbReference>
<evidence type="ECO:0000256" key="3">
    <source>
        <dbReference type="ARBA" id="ARBA00022771"/>
    </source>
</evidence>
<dbReference type="PANTHER" id="PTHR31251">
    <property type="entry name" value="SQUAMOSA PROMOTER-BINDING-LIKE PROTEIN 4"/>
    <property type="match status" value="1"/>
</dbReference>
<keyword evidence="4" id="KW-0862">Zinc</keyword>
<dbReference type="SUPFAM" id="SSF103612">
    <property type="entry name" value="SBT domain"/>
    <property type="match status" value="1"/>
</dbReference>
<dbReference type="EMBL" id="MF114304">
    <property type="protein sequence ID" value="AWB51013.1"/>
    <property type="molecule type" value="Genomic_DNA"/>
</dbReference>
<evidence type="ECO:0000256" key="9">
    <source>
        <dbReference type="PROSITE-ProRule" id="PRU00470"/>
    </source>
</evidence>
<evidence type="ECO:0000256" key="10">
    <source>
        <dbReference type="SAM" id="MobiDB-lite"/>
    </source>
</evidence>
<dbReference type="PROSITE" id="PS51141">
    <property type="entry name" value="ZF_SBP"/>
    <property type="match status" value="1"/>
</dbReference>
<dbReference type="GO" id="GO:0005634">
    <property type="term" value="C:nucleus"/>
    <property type="evidence" value="ECO:0007669"/>
    <property type="project" value="UniProtKB-SubCell"/>
</dbReference>
<keyword evidence="6" id="KW-0238">DNA-binding</keyword>
<feature type="region of interest" description="Disordered" evidence="10">
    <location>
        <begin position="30"/>
        <end position="65"/>
    </location>
</feature>
<evidence type="ECO:0000256" key="5">
    <source>
        <dbReference type="ARBA" id="ARBA00023015"/>
    </source>
</evidence>
<keyword evidence="8" id="KW-0539">Nucleus</keyword>